<dbReference type="InterPro" id="IPR031680">
    <property type="entry name" value="Hepar_II_III_N"/>
</dbReference>
<keyword evidence="2" id="KW-0732">Signal</keyword>
<evidence type="ECO:0000256" key="4">
    <source>
        <dbReference type="ARBA" id="ARBA00023239"/>
    </source>
</evidence>
<dbReference type="SUPFAM" id="SSF48230">
    <property type="entry name" value="Chondroitin AC/alginate lyase"/>
    <property type="match status" value="1"/>
</dbReference>
<protein>
    <submittedName>
        <fullName evidence="7">Alginate lyase family protein</fullName>
    </submittedName>
</protein>
<dbReference type="GO" id="GO:0016829">
    <property type="term" value="F:lyase activity"/>
    <property type="evidence" value="ECO:0007669"/>
    <property type="project" value="UniProtKB-KW"/>
</dbReference>
<dbReference type="InterPro" id="IPR008929">
    <property type="entry name" value="Chondroitin_lyas"/>
</dbReference>
<dbReference type="InterPro" id="IPR012480">
    <property type="entry name" value="Hepar_II_III_C"/>
</dbReference>
<dbReference type="Proteomes" id="UP001151071">
    <property type="component" value="Unassembled WGS sequence"/>
</dbReference>
<feature type="domain" description="Heparinase II/III-like C-terminal" evidence="5">
    <location>
        <begin position="360"/>
        <end position="588"/>
    </location>
</feature>
<reference evidence="7" key="1">
    <citation type="submission" date="2022-12" db="EMBL/GenBank/DDBJ databases">
        <title>Draft genome sequence of the thermophilic strain Brevibacillus thermoruber HT42, isolated from Los Humeros, Puebla, Mexico, with biotechnological potential.</title>
        <authorList>
            <person name="Lara Sanchez J."/>
            <person name="Solis Palacios R."/>
            <person name="Bustos Baena A.S."/>
            <person name="Ruz Baez A.E."/>
            <person name="Espinosa Luna G."/>
            <person name="Oliart Ros R.M."/>
        </authorList>
    </citation>
    <scope>NUCLEOTIDE SEQUENCE</scope>
    <source>
        <strain evidence="7">HT42</strain>
    </source>
</reference>
<dbReference type="AlphaFoldDB" id="A0A9X3Z5D7"/>
<evidence type="ECO:0000256" key="3">
    <source>
        <dbReference type="ARBA" id="ARBA00022764"/>
    </source>
</evidence>
<organism evidence="7 8">
    <name type="scientific">Brevibacillus thermoruber</name>
    <dbReference type="NCBI Taxonomy" id="33942"/>
    <lineage>
        <taxon>Bacteria</taxon>
        <taxon>Bacillati</taxon>
        <taxon>Bacillota</taxon>
        <taxon>Bacilli</taxon>
        <taxon>Bacillales</taxon>
        <taxon>Paenibacillaceae</taxon>
        <taxon>Brevibacillus</taxon>
    </lineage>
</organism>
<sequence length="682" mass="78463">MAEHRSTPAFFWSEQDREYLAAACRSHWPQDVAEVLKRADLACENTFVFTHRWDMERCDTPVSFPGRIDWTYRLNGDFEWTVMLNRARYMAELGQAYWLTGDEKYAAGFVRLMTDWLAQNPLTEEEVHASRERFYNVKDTWRKLDSGIRIVNWIKGYHCVRTSPAWGRDEERLFWDALRLHGMYLHIAYVPHDRQSNWGFLETNGLFQIGLLFPALAEAQTWLSAAVERLAAMVRLQVFEDGMHNEQSPMYHHEVLQCLFECVWLAEKNGLAYPDELKRTLYSMYTASLALLKPNGHQPMASDSDDTDIRDILCQGAVLFARGDLKSQAYPVLDYQGIWYFGREGVDAYERLPAEPPAFASVHLEQAGYVAMRSGWSPDAHYLLFDAGHMALTGKAHGHDDLLHIELSAHGREFLVDAGRYTYMENDERRYFKEAFQHNVVTVDGLPVSAYIDSWQWGRTALPLDRYCRIHEAYAYAQAGHDGYLSLSRPVQVLRRILYVPPDCWIVVDTFRSDGAHGYAQHFHFAEDVPLRIDQETGTARTAFSEGGNLTLMQLGRGRGEWTMQPCWISRHYNQKRKATKLVYRQVAHGFHAFVTILTTHLGREEAGLAVRELEVRDTRDRLLAAEQVTALEIRREGRSAVALFSHQGPDSYQFAGTHMSGEVMLIRREAGQGEHAYVVKV</sequence>
<comment type="subcellular location">
    <subcellularLocation>
        <location evidence="1">Periplasm</location>
    </subcellularLocation>
</comment>
<name>A0A9X3Z5D7_9BACL</name>
<feature type="domain" description="Heparin-sulfate lyase N-terminal" evidence="6">
    <location>
        <begin position="49"/>
        <end position="308"/>
    </location>
</feature>
<evidence type="ECO:0000313" key="8">
    <source>
        <dbReference type="Proteomes" id="UP001151071"/>
    </source>
</evidence>
<dbReference type="Pfam" id="PF07940">
    <property type="entry name" value="Hepar_II_III_C"/>
    <property type="match status" value="1"/>
</dbReference>
<evidence type="ECO:0000256" key="1">
    <source>
        <dbReference type="ARBA" id="ARBA00004418"/>
    </source>
</evidence>
<comment type="caution">
    <text evidence="7">The sequence shown here is derived from an EMBL/GenBank/DDBJ whole genome shotgun (WGS) entry which is preliminary data.</text>
</comment>
<dbReference type="Gene3D" id="2.70.98.70">
    <property type="match status" value="1"/>
</dbReference>
<evidence type="ECO:0000259" key="6">
    <source>
        <dbReference type="Pfam" id="PF16889"/>
    </source>
</evidence>
<dbReference type="GO" id="GO:0042597">
    <property type="term" value="C:periplasmic space"/>
    <property type="evidence" value="ECO:0007669"/>
    <property type="project" value="UniProtKB-SubCell"/>
</dbReference>
<evidence type="ECO:0000313" key="7">
    <source>
        <dbReference type="EMBL" id="MDA5110748.1"/>
    </source>
</evidence>
<dbReference type="PANTHER" id="PTHR39210">
    <property type="entry name" value="HEPARIN-SULFATE LYASE"/>
    <property type="match status" value="1"/>
</dbReference>
<dbReference type="RefSeq" id="WP_271140931.1">
    <property type="nucleotide sequence ID" value="NZ_JAPYYP010000041.1"/>
</dbReference>
<accession>A0A9X3Z5D7</accession>
<evidence type="ECO:0000256" key="2">
    <source>
        <dbReference type="ARBA" id="ARBA00022729"/>
    </source>
</evidence>
<dbReference type="EMBL" id="JAPYYP010000041">
    <property type="protein sequence ID" value="MDA5110748.1"/>
    <property type="molecule type" value="Genomic_DNA"/>
</dbReference>
<dbReference type="Pfam" id="PF16889">
    <property type="entry name" value="Hepar_II_III_N"/>
    <property type="match status" value="1"/>
</dbReference>
<proteinExistence type="predicted"/>
<keyword evidence="3" id="KW-0574">Periplasm</keyword>
<dbReference type="Gene3D" id="1.50.10.100">
    <property type="entry name" value="Chondroitin AC/alginate lyase"/>
    <property type="match status" value="1"/>
</dbReference>
<keyword evidence="8" id="KW-1185">Reference proteome</keyword>
<evidence type="ECO:0000259" key="5">
    <source>
        <dbReference type="Pfam" id="PF07940"/>
    </source>
</evidence>
<keyword evidence="4 7" id="KW-0456">Lyase</keyword>
<gene>
    <name evidence="7" type="ORF">O3V59_20610</name>
</gene>
<dbReference type="PANTHER" id="PTHR39210:SF1">
    <property type="entry name" value="HEPARIN-SULFATE LYASE"/>
    <property type="match status" value="1"/>
</dbReference>